<accession>A0A2U3RMV0</accession>
<proteinExistence type="predicted"/>
<dbReference type="AlphaFoldDB" id="A0A2U3RMV0"/>
<sequence length="48" mass="5662">MYNYNYDILNIVLINSHLFIARMSVNANLESETVSMIKEKMLVKKKLQ</sequence>
<evidence type="ECO:0000313" key="1">
    <source>
        <dbReference type="EMBL" id="SPR02707.1"/>
    </source>
</evidence>
<dbReference type="EMBL" id="LS398548">
    <property type="protein sequence ID" value="SPR14565.1"/>
    <property type="molecule type" value="Genomic_DNA"/>
</dbReference>
<gene>
    <name evidence="2" type="ORF">KARP_00430</name>
    <name evidence="1" type="ORF">UT76HP_00085</name>
</gene>
<organism evidence="2 4">
    <name type="scientific">Orientia tsutsugamushi</name>
    <name type="common">Rickettsia tsutsugamushi</name>
    <dbReference type="NCBI Taxonomy" id="784"/>
    <lineage>
        <taxon>Bacteria</taxon>
        <taxon>Pseudomonadati</taxon>
        <taxon>Pseudomonadota</taxon>
        <taxon>Alphaproteobacteria</taxon>
        <taxon>Rickettsiales</taxon>
        <taxon>Rickettsiaceae</taxon>
        <taxon>Rickettsieae</taxon>
        <taxon>Orientia</taxon>
    </lineage>
</organism>
<dbReference type="EMBL" id="LS398552">
    <property type="protein sequence ID" value="SPR02707.1"/>
    <property type="molecule type" value="Genomic_DNA"/>
</dbReference>
<reference evidence="2" key="1">
    <citation type="submission" date="2018-03" db="EMBL/GenBank/DDBJ databases">
        <authorList>
            <person name="Keele B.F."/>
        </authorList>
    </citation>
    <scope>NUCLEOTIDE SEQUENCE [LARGE SCALE GENOMIC DNA]</scope>
    <source>
        <strain evidence="2">Karp</strain>
        <strain evidence="1">UT76</strain>
    </source>
</reference>
<name>A0A2U3RMV0_ORITS</name>
<evidence type="ECO:0000313" key="4">
    <source>
        <dbReference type="Proteomes" id="UP000245243"/>
    </source>
</evidence>
<reference evidence="3 4" key="2">
    <citation type="submission" date="2018-03" db="EMBL/GenBank/DDBJ databases">
        <authorList>
            <person name="Batty M. E."/>
            <person name="Batty M E."/>
        </authorList>
    </citation>
    <scope>NUCLEOTIDE SEQUENCE [LARGE SCALE GENOMIC DNA]</scope>
</reference>
<evidence type="ECO:0000313" key="3">
    <source>
        <dbReference type="Proteomes" id="UP000244943"/>
    </source>
</evidence>
<dbReference type="Proteomes" id="UP000244943">
    <property type="component" value="Chromosome I"/>
</dbReference>
<evidence type="ECO:0000313" key="2">
    <source>
        <dbReference type="EMBL" id="SPR14565.1"/>
    </source>
</evidence>
<protein>
    <submittedName>
        <fullName evidence="2">Uncharacterized protein</fullName>
    </submittedName>
</protein>
<dbReference type="Proteomes" id="UP000245243">
    <property type="component" value="Chromosome I"/>
</dbReference>